<evidence type="ECO:0000313" key="2">
    <source>
        <dbReference type="EMBL" id="MCW3783884.1"/>
    </source>
</evidence>
<evidence type="ECO:0000259" key="1">
    <source>
        <dbReference type="Pfam" id="PF10881"/>
    </source>
</evidence>
<evidence type="ECO:0000313" key="3">
    <source>
        <dbReference type="Proteomes" id="UP001207582"/>
    </source>
</evidence>
<proteinExistence type="predicted"/>
<dbReference type="RefSeq" id="WP_264773263.1">
    <property type="nucleotide sequence ID" value="NZ_JAPDOG010000027.1"/>
</dbReference>
<feature type="domain" description="DUF2726" evidence="1">
    <location>
        <begin position="37"/>
        <end position="150"/>
    </location>
</feature>
<sequence length="167" mass="18212">MDFSAVGIIILVLAVFAAGRALFRRGRAPEGPAFRKVPVLNRSETRLHSILARNLEPLFGGGSQLLAQVSLGEFLRSDDRGAFLSINSKRADFVVVDRDFNPVATIEYQGKGHYGWTREAAADARRRDGIKRMALTSAGIPMIEIPADYNERSVLASVRAALPYGPA</sequence>
<dbReference type="Pfam" id="PF10881">
    <property type="entry name" value="DUF2726"/>
    <property type="match status" value="1"/>
</dbReference>
<comment type="caution">
    <text evidence="2">The sequence shown here is derived from an EMBL/GenBank/DDBJ whole genome shotgun (WGS) entry which is preliminary data.</text>
</comment>
<dbReference type="InterPro" id="IPR024402">
    <property type="entry name" value="DUF2726"/>
</dbReference>
<dbReference type="Proteomes" id="UP001207582">
    <property type="component" value="Unassembled WGS sequence"/>
</dbReference>
<keyword evidence="3" id="KW-1185">Reference proteome</keyword>
<protein>
    <submittedName>
        <fullName evidence="2">DUF2726 domain-containing protein</fullName>
    </submittedName>
</protein>
<name>A0ABT3J882_9RHOB</name>
<accession>A0ABT3J882</accession>
<organism evidence="2 3">
    <name type="scientific">Defluviimonas salinarum</name>
    <dbReference type="NCBI Taxonomy" id="2992147"/>
    <lineage>
        <taxon>Bacteria</taxon>
        <taxon>Pseudomonadati</taxon>
        <taxon>Pseudomonadota</taxon>
        <taxon>Alphaproteobacteria</taxon>
        <taxon>Rhodobacterales</taxon>
        <taxon>Paracoccaceae</taxon>
        <taxon>Albidovulum</taxon>
    </lineage>
</organism>
<dbReference type="EMBL" id="JAPDOG010000027">
    <property type="protein sequence ID" value="MCW3783884.1"/>
    <property type="molecule type" value="Genomic_DNA"/>
</dbReference>
<reference evidence="2 3" key="1">
    <citation type="submission" date="2022-10" db="EMBL/GenBank/DDBJ databases">
        <title>Defluviimonas sp. CAU 1641 isolated from mud.</title>
        <authorList>
            <person name="Kim W."/>
        </authorList>
    </citation>
    <scope>NUCLEOTIDE SEQUENCE [LARGE SCALE GENOMIC DNA]</scope>
    <source>
        <strain evidence="2 3">CAU 1641</strain>
    </source>
</reference>
<gene>
    <name evidence="2" type="ORF">OM960_20330</name>
</gene>